<protein>
    <submittedName>
        <fullName evidence="1">Uncharacterized protein</fullName>
    </submittedName>
</protein>
<reference evidence="1" key="1">
    <citation type="journal article" date="2023" name="Mol. Phylogenet. Evol.">
        <title>Genome-scale phylogeny and comparative genomics of the fungal order Sordariales.</title>
        <authorList>
            <person name="Hensen N."/>
            <person name="Bonometti L."/>
            <person name="Westerberg I."/>
            <person name="Brannstrom I.O."/>
            <person name="Guillou S."/>
            <person name="Cros-Aarteil S."/>
            <person name="Calhoun S."/>
            <person name="Haridas S."/>
            <person name="Kuo A."/>
            <person name="Mondo S."/>
            <person name="Pangilinan J."/>
            <person name="Riley R."/>
            <person name="LaButti K."/>
            <person name="Andreopoulos B."/>
            <person name="Lipzen A."/>
            <person name="Chen C."/>
            <person name="Yan M."/>
            <person name="Daum C."/>
            <person name="Ng V."/>
            <person name="Clum A."/>
            <person name="Steindorff A."/>
            <person name="Ohm R.A."/>
            <person name="Martin F."/>
            <person name="Silar P."/>
            <person name="Natvig D.O."/>
            <person name="Lalanne C."/>
            <person name="Gautier V."/>
            <person name="Ament-Velasquez S.L."/>
            <person name="Kruys A."/>
            <person name="Hutchinson M.I."/>
            <person name="Powell A.J."/>
            <person name="Barry K."/>
            <person name="Miller A.N."/>
            <person name="Grigoriev I.V."/>
            <person name="Debuchy R."/>
            <person name="Gladieux P."/>
            <person name="Hiltunen Thoren M."/>
            <person name="Johannesson H."/>
        </authorList>
    </citation>
    <scope>NUCLEOTIDE SEQUENCE</scope>
    <source>
        <strain evidence="1">PSN293</strain>
    </source>
</reference>
<accession>A0AAN6Y1U5</accession>
<keyword evidence="2" id="KW-1185">Reference proteome</keyword>
<comment type="caution">
    <text evidence="1">The sequence shown here is derived from an EMBL/GenBank/DDBJ whole genome shotgun (WGS) entry which is preliminary data.</text>
</comment>
<name>A0AAN6Y1U5_9PEZI</name>
<organism evidence="1 2">
    <name type="scientific">Rhypophila decipiens</name>
    <dbReference type="NCBI Taxonomy" id="261697"/>
    <lineage>
        <taxon>Eukaryota</taxon>
        <taxon>Fungi</taxon>
        <taxon>Dikarya</taxon>
        <taxon>Ascomycota</taxon>
        <taxon>Pezizomycotina</taxon>
        <taxon>Sordariomycetes</taxon>
        <taxon>Sordariomycetidae</taxon>
        <taxon>Sordariales</taxon>
        <taxon>Naviculisporaceae</taxon>
        <taxon>Rhypophila</taxon>
    </lineage>
</organism>
<dbReference type="AlphaFoldDB" id="A0AAN6Y1U5"/>
<proteinExistence type="predicted"/>
<evidence type="ECO:0000313" key="1">
    <source>
        <dbReference type="EMBL" id="KAK4207792.1"/>
    </source>
</evidence>
<sequence length="394" mass="42981">MSDDWEIIPLSFRVSSLQIISASDIELDEWQEVTGQTQIAEQAAGSVERVEVLKSPEVKLDVVDSIASTEMEAPVTSFAVVPCFQRESQGPLSLRVFLAKASTLQASLSRLDTLTTQFAALHTQWASARLTGAAAPPAQSSASSPSAEAPIGHFVELAYQASTGITGSFAVLRQLHSDAGVETARQPKTIKLVTYESVLRSFKASLLRYNSEQASYKCLLKAQIREGYLTLRPEASCDEVNRAMECPDWGMGIVKRGPVTGAAAFDKVANEKWFYDVNGDVLVPRLRESILDRVALLKGEVNRVEGDIRGLRRVHRVLEEDMLLVSRKEDGGAGQVVNNGGLAGRGTVIEDTPRRKTRERGRLGRLCCFWGGGVPYAFLSKLESWLGHLLGGMS</sequence>
<dbReference type="EMBL" id="MU858273">
    <property type="protein sequence ID" value="KAK4207792.1"/>
    <property type="molecule type" value="Genomic_DNA"/>
</dbReference>
<evidence type="ECO:0000313" key="2">
    <source>
        <dbReference type="Proteomes" id="UP001301769"/>
    </source>
</evidence>
<dbReference type="Gene3D" id="1.20.58.70">
    <property type="match status" value="1"/>
</dbReference>
<reference evidence="1" key="2">
    <citation type="submission" date="2023-05" db="EMBL/GenBank/DDBJ databases">
        <authorList>
            <consortium name="Lawrence Berkeley National Laboratory"/>
            <person name="Steindorff A."/>
            <person name="Hensen N."/>
            <person name="Bonometti L."/>
            <person name="Westerberg I."/>
            <person name="Brannstrom I.O."/>
            <person name="Guillou S."/>
            <person name="Cros-Aarteil S."/>
            <person name="Calhoun S."/>
            <person name="Haridas S."/>
            <person name="Kuo A."/>
            <person name="Mondo S."/>
            <person name="Pangilinan J."/>
            <person name="Riley R."/>
            <person name="Labutti K."/>
            <person name="Andreopoulos B."/>
            <person name="Lipzen A."/>
            <person name="Chen C."/>
            <person name="Yanf M."/>
            <person name="Daum C."/>
            <person name="Ng V."/>
            <person name="Clum A."/>
            <person name="Ohm R."/>
            <person name="Martin F."/>
            <person name="Silar P."/>
            <person name="Natvig D."/>
            <person name="Lalanne C."/>
            <person name="Gautier V."/>
            <person name="Ament-Velasquez S.L."/>
            <person name="Kruys A."/>
            <person name="Hutchinson M.I."/>
            <person name="Powell A.J."/>
            <person name="Barry K."/>
            <person name="Miller A.N."/>
            <person name="Grigoriev I.V."/>
            <person name="Debuchy R."/>
            <person name="Gladieux P."/>
            <person name="Thoren M.H."/>
            <person name="Johannesson H."/>
        </authorList>
    </citation>
    <scope>NUCLEOTIDE SEQUENCE</scope>
    <source>
        <strain evidence="1">PSN293</strain>
    </source>
</reference>
<dbReference type="Proteomes" id="UP001301769">
    <property type="component" value="Unassembled WGS sequence"/>
</dbReference>
<gene>
    <name evidence="1" type="ORF">QBC37DRAFT_405867</name>
</gene>